<name>A0AAE8MS56_9PEZI</name>
<feature type="transmembrane region" description="Helical" evidence="1">
    <location>
        <begin position="116"/>
        <end position="144"/>
    </location>
</feature>
<reference evidence="2" key="1">
    <citation type="submission" date="2018-03" db="EMBL/GenBank/DDBJ databases">
        <authorList>
            <person name="Guldener U."/>
        </authorList>
    </citation>
    <scope>NUCLEOTIDE SEQUENCE</scope>
</reference>
<proteinExistence type="predicted"/>
<feature type="transmembrane region" description="Helical" evidence="1">
    <location>
        <begin position="44"/>
        <end position="66"/>
    </location>
</feature>
<comment type="caution">
    <text evidence="2">The sequence shown here is derived from an EMBL/GenBank/DDBJ whole genome shotgun (WGS) entry which is preliminary data.</text>
</comment>
<dbReference type="AlphaFoldDB" id="A0AAE8MS56"/>
<dbReference type="Proteomes" id="UP001187682">
    <property type="component" value="Unassembled WGS sequence"/>
</dbReference>
<keyword evidence="1" id="KW-0472">Membrane</keyword>
<keyword evidence="1" id="KW-1133">Transmembrane helix</keyword>
<organism evidence="2 3">
    <name type="scientific">Cephalotrichum gorgonifer</name>
    <dbReference type="NCBI Taxonomy" id="2041049"/>
    <lineage>
        <taxon>Eukaryota</taxon>
        <taxon>Fungi</taxon>
        <taxon>Dikarya</taxon>
        <taxon>Ascomycota</taxon>
        <taxon>Pezizomycotina</taxon>
        <taxon>Sordariomycetes</taxon>
        <taxon>Hypocreomycetidae</taxon>
        <taxon>Microascales</taxon>
        <taxon>Microascaceae</taxon>
        <taxon>Cephalotrichum</taxon>
    </lineage>
</organism>
<feature type="transmembrane region" description="Helical" evidence="1">
    <location>
        <begin position="12"/>
        <end position="32"/>
    </location>
</feature>
<evidence type="ECO:0000256" key="1">
    <source>
        <dbReference type="SAM" id="Phobius"/>
    </source>
</evidence>
<evidence type="ECO:0008006" key="4">
    <source>
        <dbReference type="Google" id="ProtNLM"/>
    </source>
</evidence>
<evidence type="ECO:0000313" key="2">
    <source>
        <dbReference type="EMBL" id="SPN99252.1"/>
    </source>
</evidence>
<accession>A0AAE8MS56</accession>
<feature type="transmembrane region" description="Helical" evidence="1">
    <location>
        <begin position="73"/>
        <end position="96"/>
    </location>
</feature>
<protein>
    <recommendedName>
        <fullName evidence="4">MARVEL domain-containing protein</fullName>
    </recommendedName>
</protein>
<sequence length="197" mass="21267">MAFSCGKIPFYVARALQLLASCAVAGVMFYFIAHLNKNKSALPWMFYFLQGSALATLIATAATLLWGRFRGPVPLVSVLVSCTLSILWAAGFGLLVDAMKDDVMTPCTVAYWGDGHGILICSLYKTLFVAAGVGVISSVVMTILGGLELRRLKRHAAEMDDRQRLLHKVGSGETGYMPVWGGHSRAPGLEPSRDEAI</sequence>
<keyword evidence="1" id="KW-0812">Transmembrane</keyword>
<gene>
    <name evidence="2" type="ORF">DNG_02289</name>
</gene>
<dbReference type="EMBL" id="ONZQ02000002">
    <property type="protein sequence ID" value="SPN99252.1"/>
    <property type="molecule type" value="Genomic_DNA"/>
</dbReference>
<evidence type="ECO:0000313" key="3">
    <source>
        <dbReference type="Proteomes" id="UP001187682"/>
    </source>
</evidence>
<keyword evidence="3" id="KW-1185">Reference proteome</keyword>